<dbReference type="InterPro" id="IPR032508">
    <property type="entry name" value="FecR_C"/>
</dbReference>
<dbReference type="RefSeq" id="WP_108686728.1">
    <property type="nucleotide sequence ID" value="NZ_QCYK01000002.1"/>
</dbReference>
<dbReference type="FunFam" id="2.60.120.1440:FF:000001">
    <property type="entry name" value="Putative anti-sigma factor"/>
    <property type="match status" value="1"/>
</dbReference>
<protein>
    <recommendedName>
        <fullName evidence="5">Iron dicitrate transport regulator FecR</fullName>
    </recommendedName>
</protein>
<evidence type="ECO:0000313" key="3">
    <source>
        <dbReference type="EMBL" id="PUZ24891.1"/>
    </source>
</evidence>
<dbReference type="PANTHER" id="PTHR30273">
    <property type="entry name" value="PERIPLASMIC SIGNAL SENSOR AND SIGMA FACTOR ACTIVATOR FECR-RELATED"/>
    <property type="match status" value="1"/>
</dbReference>
<comment type="caution">
    <text evidence="3">The sequence shown here is derived from an EMBL/GenBank/DDBJ whole genome shotgun (WGS) entry which is preliminary data.</text>
</comment>
<keyword evidence="4" id="KW-1185">Reference proteome</keyword>
<dbReference type="PIRSF" id="PIRSF018266">
    <property type="entry name" value="FecR"/>
    <property type="match status" value="1"/>
</dbReference>
<feature type="domain" description="FecR protein" evidence="1">
    <location>
        <begin position="170"/>
        <end position="262"/>
    </location>
</feature>
<dbReference type="Gene3D" id="3.55.50.30">
    <property type="match status" value="1"/>
</dbReference>
<name>A0A2T7BF32_9BACT</name>
<dbReference type="Pfam" id="PF04773">
    <property type="entry name" value="FecR"/>
    <property type="match status" value="1"/>
</dbReference>
<dbReference type="Pfam" id="PF16344">
    <property type="entry name" value="FecR_C"/>
    <property type="match status" value="1"/>
</dbReference>
<dbReference type="PANTHER" id="PTHR30273:SF2">
    <property type="entry name" value="PROTEIN FECR"/>
    <property type="match status" value="1"/>
</dbReference>
<dbReference type="OrthoDB" id="1099963at2"/>
<reference evidence="3 4" key="1">
    <citation type="submission" date="2018-04" db="EMBL/GenBank/DDBJ databases">
        <title>Chitinophaga fuyangensis sp. nov., isolated from soil in a chemical factory.</title>
        <authorList>
            <person name="Chen K."/>
        </authorList>
    </citation>
    <scope>NUCLEOTIDE SEQUENCE [LARGE SCALE GENOMIC DNA]</scope>
    <source>
        <strain evidence="3 4">LY-1</strain>
    </source>
</reference>
<feature type="domain" description="Protein FecR C-terminal" evidence="2">
    <location>
        <begin position="310"/>
        <end position="377"/>
    </location>
</feature>
<dbReference type="EMBL" id="QCYK01000002">
    <property type="protein sequence ID" value="PUZ24891.1"/>
    <property type="molecule type" value="Genomic_DNA"/>
</dbReference>
<proteinExistence type="predicted"/>
<gene>
    <name evidence="3" type="ORF">DCC81_11230</name>
</gene>
<dbReference type="Gene3D" id="2.60.120.1440">
    <property type="match status" value="1"/>
</dbReference>
<evidence type="ECO:0000259" key="1">
    <source>
        <dbReference type="Pfam" id="PF04773"/>
    </source>
</evidence>
<dbReference type="GO" id="GO:0016989">
    <property type="term" value="F:sigma factor antagonist activity"/>
    <property type="evidence" value="ECO:0007669"/>
    <property type="project" value="TreeGrafter"/>
</dbReference>
<sequence>MSPVHPQFKIADLIAKQLREGLGTEEAAMLNGWRREHPDNQVLYEWLTDPVNLQEALRNWPAEPDEAAWQSMMANLPVHDERNFFLRRILPYAALLATCIIGTGLWWTHRTPASPATITTAKKELTVTDIRPKGKVATLKLENGLSMQLDSLHALAQAVASVPDNAVNIIETPRGGEYQLTLPDGSKVWLNNASSLRFPAHFRGGERQVHLSGEAYFEIAPDAKHPFIVSTQKAIIRVLGTRFNVSAYQDDRYESTVVSSGLVQVMSHTTTAAPVLLKPGFEVVIGEWKDSIQIDKADLEATLAWKDGLFIFDSAPLDEVMQRVARWYDVRVEYHLPAGQSLHFTGRIQKYENINALLHLLELTRRVRFEVKDRTVNVYPFSA</sequence>
<organism evidence="3 4">
    <name type="scientific">Chitinophaga parva</name>
    <dbReference type="NCBI Taxonomy" id="2169414"/>
    <lineage>
        <taxon>Bacteria</taxon>
        <taxon>Pseudomonadati</taxon>
        <taxon>Bacteroidota</taxon>
        <taxon>Chitinophagia</taxon>
        <taxon>Chitinophagales</taxon>
        <taxon>Chitinophagaceae</taxon>
        <taxon>Chitinophaga</taxon>
    </lineage>
</organism>
<evidence type="ECO:0000313" key="4">
    <source>
        <dbReference type="Proteomes" id="UP000244450"/>
    </source>
</evidence>
<dbReference type="InterPro" id="IPR012373">
    <property type="entry name" value="Ferrdict_sens_TM"/>
</dbReference>
<dbReference type="AlphaFoldDB" id="A0A2T7BF32"/>
<dbReference type="InterPro" id="IPR006860">
    <property type="entry name" value="FecR"/>
</dbReference>
<accession>A0A2T7BF32</accession>
<evidence type="ECO:0000259" key="2">
    <source>
        <dbReference type="Pfam" id="PF16344"/>
    </source>
</evidence>
<dbReference type="Proteomes" id="UP000244450">
    <property type="component" value="Unassembled WGS sequence"/>
</dbReference>
<evidence type="ECO:0008006" key="5">
    <source>
        <dbReference type="Google" id="ProtNLM"/>
    </source>
</evidence>